<evidence type="ECO:0000313" key="1">
    <source>
        <dbReference type="EMBL" id="NWB47818.1"/>
    </source>
</evidence>
<gene>
    <name evidence="1" type="ORF">HX829_15110</name>
</gene>
<accession>A0A7Y8BLR4</accession>
<comment type="caution">
    <text evidence="1">The sequence shown here is derived from an EMBL/GenBank/DDBJ whole genome shotgun (WGS) entry which is preliminary data.</text>
</comment>
<proteinExistence type="predicted"/>
<name>A0A7Y8BLR4_9PSED</name>
<dbReference type="RefSeq" id="WP_157815260.1">
    <property type="nucleotide sequence ID" value="NZ_JACAPU010000015.1"/>
</dbReference>
<protein>
    <submittedName>
        <fullName evidence="1">Uncharacterized protein</fullName>
    </submittedName>
</protein>
<sequence length="46" mass="5353">MTLDPQRFTVYDIQAFPIVITRNDAIVPGYAEQWEPSARQLLLEMD</sequence>
<reference evidence="1 2" key="1">
    <citation type="submission" date="2020-04" db="EMBL/GenBank/DDBJ databases">
        <title>Molecular characterization of pseudomonads from Agaricus bisporus reveal novel blotch 2 pathogens in Western Europe.</title>
        <authorList>
            <person name="Taparia T."/>
            <person name="Krijger M."/>
            <person name="Haynes E."/>
            <person name="Elpinstone J.G."/>
            <person name="Noble R."/>
            <person name="Van Der Wolf J."/>
        </authorList>
    </citation>
    <scope>NUCLEOTIDE SEQUENCE [LARGE SCALE GENOMIC DNA]</scope>
    <source>
        <strain evidence="1 2">F1001</strain>
    </source>
</reference>
<organism evidence="1 2">
    <name type="scientific">Pseudomonas gingeri</name>
    <dbReference type="NCBI Taxonomy" id="117681"/>
    <lineage>
        <taxon>Bacteria</taxon>
        <taxon>Pseudomonadati</taxon>
        <taxon>Pseudomonadota</taxon>
        <taxon>Gammaproteobacteria</taxon>
        <taxon>Pseudomonadales</taxon>
        <taxon>Pseudomonadaceae</taxon>
        <taxon>Pseudomonas</taxon>
    </lineage>
</organism>
<dbReference type="EMBL" id="JACAPU010000015">
    <property type="protein sequence ID" value="NWB47818.1"/>
    <property type="molecule type" value="Genomic_DNA"/>
</dbReference>
<evidence type="ECO:0000313" key="2">
    <source>
        <dbReference type="Proteomes" id="UP000582981"/>
    </source>
</evidence>
<dbReference type="AlphaFoldDB" id="A0A7Y8BLR4"/>
<dbReference type="Proteomes" id="UP000582981">
    <property type="component" value="Unassembled WGS sequence"/>
</dbReference>